<organism evidence="1 2">
    <name type="scientific">Christiangramia oceanisediminis</name>
    <dbReference type="NCBI Taxonomy" id="2920386"/>
    <lineage>
        <taxon>Bacteria</taxon>
        <taxon>Pseudomonadati</taxon>
        <taxon>Bacteroidota</taxon>
        <taxon>Flavobacteriia</taxon>
        <taxon>Flavobacteriales</taxon>
        <taxon>Flavobacteriaceae</taxon>
        <taxon>Christiangramia</taxon>
    </lineage>
</organism>
<proteinExistence type="predicted"/>
<keyword evidence="2" id="KW-1185">Reference proteome</keyword>
<dbReference type="AlphaFoldDB" id="A0A9X2KW47"/>
<protein>
    <submittedName>
        <fullName evidence="1">Uncharacterized protein</fullName>
    </submittedName>
</protein>
<comment type="caution">
    <text evidence="1">The sequence shown here is derived from an EMBL/GenBank/DDBJ whole genome shotgun (WGS) entry which is preliminary data.</text>
</comment>
<accession>A0A9X2KW47</accession>
<evidence type="ECO:0000313" key="1">
    <source>
        <dbReference type="EMBL" id="MCP9199455.1"/>
    </source>
</evidence>
<gene>
    <name evidence="1" type="ORF">MKO06_06030</name>
</gene>
<evidence type="ECO:0000313" key="2">
    <source>
        <dbReference type="Proteomes" id="UP001155280"/>
    </source>
</evidence>
<dbReference type="RefSeq" id="WP_241549751.1">
    <property type="nucleotide sequence ID" value="NZ_JANCNS010000001.1"/>
</dbReference>
<dbReference type="PROSITE" id="PS51257">
    <property type="entry name" value="PROKAR_LIPOPROTEIN"/>
    <property type="match status" value="1"/>
</dbReference>
<dbReference type="EMBL" id="JANCNS010000001">
    <property type="protein sequence ID" value="MCP9199455.1"/>
    <property type="molecule type" value="Genomic_DNA"/>
</dbReference>
<sequence length="148" mass="17025">MYKIILLILTASLVSCSGENLYDFKDLTPKPDFIYQVRAYAEDSTKTIDYKVTVFQTNGYNELISYPYGTVSGGNKAFHASEYSVKAYKKNGVLITPRENVKRFWIVCYEVGSTNIYNEMLFQHISENAAPVYVGYDFDSNQQIIEYR</sequence>
<reference evidence="1" key="1">
    <citation type="submission" date="2022-07" db="EMBL/GenBank/DDBJ databases">
        <title>Gramela sediminis sp. nov., isolated from deep-sea sediment of the Indian Ocean.</title>
        <authorList>
            <person name="Shi H."/>
        </authorList>
    </citation>
    <scope>NUCLEOTIDE SEQUENCE</scope>
    <source>
        <strain evidence="1">GC03-9</strain>
    </source>
</reference>
<dbReference type="Proteomes" id="UP001155280">
    <property type="component" value="Unassembled WGS sequence"/>
</dbReference>
<name>A0A9X2KW47_9FLAO</name>